<keyword evidence="1" id="KW-0732">Signal</keyword>
<dbReference type="EMBL" id="JACZZA010000001">
    <property type="protein sequence ID" value="MBE1159475.1"/>
    <property type="molecule type" value="Genomic_DNA"/>
</dbReference>
<dbReference type="Proteomes" id="UP000651010">
    <property type="component" value="Unassembled WGS sequence"/>
</dbReference>
<organism evidence="2 3">
    <name type="scientific">Dyella acidiphila</name>
    <dbReference type="NCBI Taxonomy" id="2775866"/>
    <lineage>
        <taxon>Bacteria</taxon>
        <taxon>Pseudomonadati</taxon>
        <taxon>Pseudomonadota</taxon>
        <taxon>Gammaproteobacteria</taxon>
        <taxon>Lysobacterales</taxon>
        <taxon>Rhodanobacteraceae</taxon>
        <taxon>Dyella</taxon>
    </lineage>
</organism>
<gene>
    <name evidence="2" type="ORF">IGX34_03695</name>
</gene>
<evidence type="ECO:0000256" key="1">
    <source>
        <dbReference type="SAM" id="SignalP"/>
    </source>
</evidence>
<evidence type="ECO:0008006" key="4">
    <source>
        <dbReference type="Google" id="ProtNLM"/>
    </source>
</evidence>
<accession>A0ABR9G621</accession>
<dbReference type="SUPFAM" id="SSF69304">
    <property type="entry name" value="Tricorn protease N-terminal domain"/>
    <property type="match status" value="1"/>
</dbReference>
<protein>
    <recommendedName>
        <fullName evidence="4">DUF4394 domain-containing protein</fullName>
    </recommendedName>
</protein>
<dbReference type="RefSeq" id="WP_192554296.1">
    <property type="nucleotide sequence ID" value="NZ_JACZZA010000001.1"/>
</dbReference>
<keyword evidence="3" id="KW-1185">Reference proteome</keyword>
<evidence type="ECO:0000313" key="2">
    <source>
        <dbReference type="EMBL" id="MBE1159475.1"/>
    </source>
</evidence>
<proteinExistence type="predicted"/>
<feature type="chain" id="PRO_5045368175" description="DUF4394 domain-containing protein" evidence="1">
    <location>
        <begin position="21"/>
        <end position="367"/>
    </location>
</feature>
<name>A0ABR9G621_9GAMM</name>
<sequence>MKRKISTVLLMLGLAGSAYATSPTLGHLFITDSLGGTAHRGAVLDVNPVTGERRTITDFGNSSQGPVSEGYQTIAWLDADVLDSKTPLLATMSSTLDVMDPSTGIRTRLSDFNDPAQGPVGGDFGGKELLVLPAKAGAPLQARILVLDPSAGTEESGAIFSVDAAGQRKIIVDFGDGTSPVPFSLFHMTYLSDNTVLVTDSGSGSAEVGLRPAVLYKVDLNTGARTALSTFDNPAQGWVPYPATSDQYWRYLSDVLVSPSGKIFATVSLVRPTPGGFLVEIDPATGRRTVISDFGDQQQGRPGFGTNAMSWMPNGLIAVADLTGGQFNNALAFAVDPVTGNRRVITSGIDSSQGPLVEGIDDMTIAP</sequence>
<comment type="caution">
    <text evidence="2">The sequence shown here is derived from an EMBL/GenBank/DDBJ whole genome shotgun (WGS) entry which is preliminary data.</text>
</comment>
<feature type="signal peptide" evidence="1">
    <location>
        <begin position="1"/>
        <end position="20"/>
    </location>
</feature>
<evidence type="ECO:0000313" key="3">
    <source>
        <dbReference type="Proteomes" id="UP000651010"/>
    </source>
</evidence>
<dbReference type="SUPFAM" id="SSF75011">
    <property type="entry name" value="3-carboxy-cis,cis-mucoante lactonizing enzyme"/>
    <property type="match status" value="1"/>
</dbReference>
<reference evidence="2 3" key="1">
    <citation type="submission" date="2020-09" db="EMBL/GenBank/DDBJ databases">
        <title>Dyella sp. 7MK23 isolated from forest soil.</title>
        <authorList>
            <person name="Fu J."/>
        </authorList>
    </citation>
    <scope>NUCLEOTIDE SEQUENCE [LARGE SCALE GENOMIC DNA]</scope>
    <source>
        <strain evidence="2 3">7MK23</strain>
    </source>
</reference>